<evidence type="ECO:0000313" key="15">
    <source>
        <dbReference type="Proteomes" id="UP000623129"/>
    </source>
</evidence>
<keyword evidence="6 12" id="KW-0732">Signal</keyword>
<feature type="signal peptide" evidence="12">
    <location>
        <begin position="1"/>
        <end position="19"/>
    </location>
</feature>
<proteinExistence type="inferred from homology"/>
<evidence type="ECO:0000256" key="10">
    <source>
        <dbReference type="ARBA" id="ARBA00023180"/>
    </source>
</evidence>
<keyword evidence="9 11" id="KW-0472">Membrane</keyword>
<dbReference type="PANTHER" id="PTHR48061">
    <property type="entry name" value="LEUCINE-RICH REPEAT RECEPTOR PROTEIN KINASE EMS1-LIKE-RELATED"/>
    <property type="match status" value="1"/>
</dbReference>
<evidence type="ECO:0000256" key="5">
    <source>
        <dbReference type="ARBA" id="ARBA00022692"/>
    </source>
</evidence>
<dbReference type="OrthoDB" id="676979at2759"/>
<dbReference type="AlphaFoldDB" id="A0A833R6Y9"/>
<gene>
    <name evidence="14" type="ORF">FCM35_KLT03838</name>
</gene>
<dbReference type="Pfam" id="PF13855">
    <property type="entry name" value="LRR_8"/>
    <property type="match status" value="2"/>
</dbReference>
<comment type="subcellular location">
    <subcellularLocation>
        <location evidence="1">Cell membrane</location>
        <topology evidence="1">Single-pass type I membrane protein</topology>
    </subcellularLocation>
</comment>
<accession>A0A833R6Y9</accession>
<dbReference type="InterPro" id="IPR032675">
    <property type="entry name" value="LRR_dom_sf"/>
</dbReference>
<name>A0A833R6Y9_9POAL</name>
<dbReference type="SMART" id="SM00369">
    <property type="entry name" value="LRR_TYP"/>
    <property type="match status" value="7"/>
</dbReference>
<dbReference type="SUPFAM" id="SSF52047">
    <property type="entry name" value="RNI-like"/>
    <property type="match status" value="2"/>
</dbReference>
<evidence type="ECO:0000256" key="4">
    <source>
        <dbReference type="ARBA" id="ARBA00022614"/>
    </source>
</evidence>
<sequence>MMALHLSLPLTLLIFFSFSNEFASLAQRQCLPRQRQALLQLKNGFSTSKLQSWNSTADCCTWEGVTCDPASGLVTALELSNRSISGRIDPAFFYLSSLQNLSLAYNLFNNVTLPETGFERLSNLIHLNLSNSGFVGQIPTGMSQLTNLVLLDISTFYLNVGSSSLYFREPSIKTLLGNLTKLQVLYLDGVNISLNGSEWGLAVSQLGPTLRSLSMPGCSLMGPFDQSLSQLSQISYLRLDNNNLSSPVPEFFANFSYLSVLKLSSCLINGEFPVRILQLKNLKEIDLSDNPMLSGQLPEFEKYSSLQTLILSATNFSGQIPDSIGNLQNLSTFLIYDCNFHGEITTNLQKLAWLAHLDISWNRFTGEIPKFHNWQRISEYVLSNNNFDGSIPASSSYADLDYLSNIDLRNNSLSGTVPISLFSLPSLQILLLSQNQLSGNLPEFSKGSPVFQTIDVSSNNLEGRLPSSIFKLSQLKVLNLASNNFTGMLDLDSLWYLMNLTSIDLSNNMLSVTDGIIGNKSWYTSFPNITTLKLVSCNLTKFPSFMRYQSGISNLDLSNNKIGGTIPNWVQKAGNGSYLTFNLSHNSFTGLEADTLFLSLDTLAILDLHSNMLNGTVPLPPPSIIVFDLSHNLFSLLPPNLTSYLGFTIYLSLSNNKLTGSIPGLICNASYLQVLDLSYNNFMGELPHCLLENTSTLAVLNLKNNKLTGSFPQAISEDCRFRTINLNRNNINGTLPQSLMNCVSLEVLDLGNNKIDGGFPYWLGELKDLKVLVLRSNKFYGAVSKPRSQSGTNDSAAFSMLQILDLSSNSFNGNLPKEYFKTLNSMMVNSGNSTSLTVGFEYLDFDGSYYQNSVTVTFKGLEVTLVRTLAIFTSLDFSGNDFGGKIPQEIGELKMLDLLNMSHNTLTGTIPPQIGDLKQLESLDLSSNELTGNIPEELTLLTFLSALNLSRNNLVGKVPQDHQFLTFSNDSYLYNPGLCGDPLTVQCGPPLSEIPVWGTKYSISLNWQFIFSGLGFGAGFAVVLAPLTVWSEWREQFNMCVDCLLQTVLPLWICSSCINKQVGSEDEANGPVKLDEVDEDEETLKFCLFCTKLEIIGEKVIIHHTECSCHV</sequence>
<keyword evidence="5 11" id="KW-0812">Transmembrane</keyword>
<evidence type="ECO:0000256" key="6">
    <source>
        <dbReference type="ARBA" id="ARBA00022729"/>
    </source>
</evidence>
<evidence type="ECO:0000256" key="2">
    <source>
        <dbReference type="ARBA" id="ARBA00009592"/>
    </source>
</evidence>
<dbReference type="Proteomes" id="UP000623129">
    <property type="component" value="Unassembled WGS sequence"/>
</dbReference>
<evidence type="ECO:0000259" key="13">
    <source>
        <dbReference type="Pfam" id="PF08263"/>
    </source>
</evidence>
<organism evidence="14 15">
    <name type="scientific">Carex littledalei</name>
    <dbReference type="NCBI Taxonomy" id="544730"/>
    <lineage>
        <taxon>Eukaryota</taxon>
        <taxon>Viridiplantae</taxon>
        <taxon>Streptophyta</taxon>
        <taxon>Embryophyta</taxon>
        <taxon>Tracheophyta</taxon>
        <taxon>Spermatophyta</taxon>
        <taxon>Magnoliopsida</taxon>
        <taxon>Liliopsida</taxon>
        <taxon>Poales</taxon>
        <taxon>Cyperaceae</taxon>
        <taxon>Cyperoideae</taxon>
        <taxon>Cariceae</taxon>
        <taxon>Carex</taxon>
        <taxon>Carex subgen. Euthyceras</taxon>
    </lineage>
</organism>
<feature type="domain" description="Leucine-rich repeat-containing N-terminal plant-type" evidence="13">
    <location>
        <begin position="32"/>
        <end position="68"/>
    </location>
</feature>
<feature type="transmembrane region" description="Helical" evidence="11">
    <location>
        <begin position="1009"/>
        <end position="1029"/>
    </location>
</feature>
<dbReference type="PRINTS" id="PR00019">
    <property type="entry name" value="LEURICHRPT"/>
</dbReference>
<dbReference type="Gene3D" id="3.80.10.10">
    <property type="entry name" value="Ribonuclease Inhibitor"/>
    <property type="match status" value="4"/>
</dbReference>
<comment type="similarity">
    <text evidence="2">Belongs to the RLP family.</text>
</comment>
<evidence type="ECO:0000313" key="14">
    <source>
        <dbReference type="EMBL" id="KAF3330484.1"/>
    </source>
</evidence>
<evidence type="ECO:0000256" key="12">
    <source>
        <dbReference type="SAM" id="SignalP"/>
    </source>
</evidence>
<feature type="chain" id="PRO_5032669152" evidence="12">
    <location>
        <begin position="20"/>
        <end position="1111"/>
    </location>
</feature>
<keyword evidence="14" id="KW-0675">Receptor</keyword>
<dbReference type="Pfam" id="PF00560">
    <property type="entry name" value="LRR_1"/>
    <property type="match status" value="8"/>
</dbReference>
<keyword evidence="8 11" id="KW-1133">Transmembrane helix</keyword>
<keyword evidence="3" id="KW-1003">Cell membrane</keyword>
<comment type="caution">
    <text evidence="14">The sequence shown here is derived from an EMBL/GenBank/DDBJ whole genome shotgun (WGS) entry which is preliminary data.</text>
</comment>
<dbReference type="PANTHER" id="PTHR48061:SF2">
    <property type="entry name" value="RECEPTOR LIKE PROTEIN 30-LIKE"/>
    <property type="match status" value="1"/>
</dbReference>
<protein>
    <submittedName>
        <fullName evidence="14">Receptor-like protein 12</fullName>
    </submittedName>
</protein>
<dbReference type="InterPro" id="IPR001611">
    <property type="entry name" value="Leu-rich_rpt"/>
</dbReference>
<dbReference type="InterPro" id="IPR046956">
    <property type="entry name" value="RLP23-like"/>
</dbReference>
<evidence type="ECO:0000256" key="8">
    <source>
        <dbReference type="ARBA" id="ARBA00022989"/>
    </source>
</evidence>
<dbReference type="FunFam" id="3.80.10.10:FF:000095">
    <property type="entry name" value="LRR receptor-like serine/threonine-protein kinase GSO1"/>
    <property type="match status" value="1"/>
</dbReference>
<evidence type="ECO:0000256" key="9">
    <source>
        <dbReference type="ARBA" id="ARBA00023136"/>
    </source>
</evidence>
<dbReference type="InterPro" id="IPR003591">
    <property type="entry name" value="Leu-rich_rpt_typical-subtyp"/>
</dbReference>
<dbReference type="EMBL" id="SWLB01000013">
    <property type="protein sequence ID" value="KAF3330484.1"/>
    <property type="molecule type" value="Genomic_DNA"/>
</dbReference>
<keyword evidence="15" id="KW-1185">Reference proteome</keyword>
<reference evidence="14" key="1">
    <citation type="submission" date="2020-01" db="EMBL/GenBank/DDBJ databases">
        <title>Genome sequence of Kobresia littledalei, the first chromosome-level genome in the family Cyperaceae.</title>
        <authorList>
            <person name="Qu G."/>
        </authorList>
    </citation>
    <scope>NUCLEOTIDE SEQUENCE</scope>
    <source>
        <strain evidence="14">C.B.Clarke</strain>
        <tissue evidence="14">Leaf</tissue>
    </source>
</reference>
<dbReference type="InterPro" id="IPR013210">
    <property type="entry name" value="LRR_N_plant-typ"/>
</dbReference>
<keyword evidence="4" id="KW-0433">Leucine-rich repeat</keyword>
<dbReference type="SUPFAM" id="SSF52058">
    <property type="entry name" value="L domain-like"/>
    <property type="match status" value="2"/>
</dbReference>
<dbReference type="Pfam" id="PF08263">
    <property type="entry name" value="LRRNT_2"/>
    <property type="match status" value="1"/>
</dbReference>
<keyword evidence="7" id="KW-0677">Repeat</keyword>
<evidence type="ECO:0000256" key="7">
    <source>
        <dbReference type="ARBA" id="ARBA00022737"/>
    </source>
</evidence>
<dbReference type="PROSITE" id="PS51450">
    <property type="entry name" value="LRR"/>
    <property type="match status" value="2"/>
</dbReference>
<evidence type="ECO:0000256" key="11">
    <source>
        <dbReference type="SAM" id="Phobius"/>
    </source>
</evidence>
<evidence type="ECO:0000256" key="3">
    <source>
        <dbReference type="ARBA" id="ARBA00022475"/>
    </source>
</evidence>
<dbReference type="GO" id="GO:0005886">
    <property type="term" value="C:plasma membrane"/>
    <property type="evidence" value="ECO:0007669"/>
    <property type="project" value="UniProtKB-SubCell"/>
</dbReference>
<evidence type="ECO:0000256" key="1">
    <source>
        <dbReference type="ARBA" id="ARBA00004251"/>
    </source>
</evidence>
<keyword evidence="10" id="KW-0325">Glycoprotein</keyword>